<reference evidence="2 3" key="1">
    <citation type="submission" date="2021-02" db="EMBL/GenBank/DDBJ databases">
        <title>Genome assembly of Pseudopithomyces chartarum.</title>
        <authorList>
            <person name="Jauregui R."/>
            <person name="Singh J."/>
            <person name="Voisey C."/>
        </authorList>
    </citation>
    <scope>NUCLEOTIDE SEQUENCE [LARGE SCALE GENOMIC DNA]</scope>
    <source>
        <strain evidence="2 3">AGR01</strain>
    </source>
</reference>
<dbReference type="AlphaFoldDB" id="A0AAN6LQN7"/>
<name>A0AAN6LQN7_9PLEO</name>
<comment type="caution">
    <text evidence="2">The sequence shown here is derived from an EMBL/GenBank/DDBJ whole genome shotgun (WGS) entry which is preliminary data.</text>
</comment>
<accession>A0AAN6LQN7</accession>
<evidence type="ECO:0000313" key="3">
    <source>
        <dbReference type="Proteomes" id="UP001280581"/>
    </source>
</evidence>
<organism evidence="2 3">
    <name type="scientific">Pseudopithomyces chartarum</name>
    <dbReference type="NCBI Taxonomy" id="1892770"/>
    <lineage>
        <taxon>Eukaryota</taxon>
        <taxon>Fungi</taxon>
        <taxon>Dikarya</taxon>
        <taxon>Ascomycota</taxon>
        <taxon>Pezizomycotina</taxon>
        <taxon>Dothideomycetes</taxon>
        <taxon>Pleosporomycetidae</taxon>
        <taxon>Pleosporales</taxon>
        <taxon>Massarineae</taxon>
        <taxon>Didymosphaeriaceae</taxon>
        <taxon>Pseudopithomyces</taxon>
    </lineage>
</organism>
<evidence type="ECO:0000256" key="1">
    <source>
        <dbReference type="SAM" id="MobiDB-lite"/>
    </source>
</evidence>
<sequence>MSSLTAQESTANQGDLPINQGTGSKNTGSGSHPSVPFRVGSEPSKGLDAATTDKTSFGNNASGTSETRRGEDLSFQQEGEGEGGGFVGKKTGSESLIDSIEGSVHEREAGDFNSRS</sequence>
<feature type="compositionally biased region" description="Polar residues" evidence="1">
    <location>
        <begin position="1"/>
        <end position="32"/>
    </location>
</feature>
<feature type="compositionally biased region" description="Polar residues" evidence="1">
    <location>
        <begin position="52"/>
        <end position="65"/>
    </location>
</feature>
<dbReference type="Proteomes" id="UP001280581">
    <property type="component" value="Unassembled WGS sequence"/>
</dbReference>
<proteinExistence type="predicted"/>
<feature type="region of interest" description="Disordered" evidence="1">
    <location>
        <begin position="1"/>
        <end position="116"/>
    </location>
</feature>
<gene>
    <name evidence="2" type="ORF">GRF29_213g664255</name>
</gene>
<dbReference type="EMBL" id="WVTA01000017">
    <property type="protein sequence ID" value="KAK3201015.1"/>
    <property type="molecule type" value="Genomic_DNA"/>
</dbReference>
<keyword evidence="3" id="KW-1185">Reference proteome</keyword>
<protein>
    <submittedName>
        <fullName evidence="2">Uncharacterized protein</fullName>
    </submittedName>
</protein>
<evidence type="ECO:0000313" key="2">
    <source>
        <dbReference type="EMBL" id="KAK3201015.1"/>
    </source>
</evidence>